<feature type="domain" description="Prolamin-like" evidence="3">
    <location>
        <begin position="50"/>
        <end position="122"/>
    </location>
</feature>
<dbReference type="InterPro" id="IPR008502">
    <property type="entry name" value="Prolamin-like"/>
</dbReference>
<dbReference type="InterPro" id="IPR036312">
    <property type="entry name" value="Bifun_inhib/LTP/seed_sf"/>
</dbReference>
<keyword evidence="1 2" id="KW-0732">Signal</keyword>
<feature type="chain" id="PRO_5020033901" description="Prolamin-like domain-containing protein" evidence="2">
    <location>
        <begin position="28"/>
        <end position="137"/>
    </location>
</feature>
<sequence>MMMAPSIKLCVVMFVAITNLLMNPSFSYEDYDPDLGPIAPMTSYEKLLTDCVVKYHPPCDNLYIFGTIFYYNETISGDCCNNIREVGKQCHDTLTTYIISLKKSKGKETQILQRSKEIWNECNHPSPQPSPQQVQNI</sequence>
<gene>
    <name evidence="4" type="ORF">DEO72_LG1g1666</name>
</gene>
<name>A0A4D6KQS0_VIGUN</name>
<feature type="signal peptide" evidence="2">
    <location>
        <begin position="1"/>
        <end position="27"/>
    </location>
</feature>
<evidence type="ECO:0000256" key="2">
    <source>
        <dbReference type="SAM" id="SignalP"/>
    </source>
</evidence>
<dbReference type="SUPFAM" id="SSF47699">
    <property type="entry name" value="Bifunctional inhibitor/lipid-transfer protein/seed storage 2S albumin"/>
    <property type="match status" value="1"/>
</dbReference>
<dbReference type="PANTHER" id="PTHR31951">
    <property type="entry name" value="BIFUNCTIONAL INHIBITOR/LIPID-TRANSFER PROTEIN/SEED STORAGE 2S ALBUMIN SUPERFAMILY PROTEIN-RELATED"/>
    <property type="match status" value="1"/>
</dbReference>
<dbReference type="Proteomes" id="UP000501690">
    <property type="component" value="Linkage Group LG1"/>
</dbReference>
<evidence type="ECO:0000313" key="4">
    <source>
        <dbReference type="EMBL" id="QCD78037.1"/>
    </source>
</evidence>
<dbReference type="EMBL" id="CP039345">
    <property type="protein sequence ID" value="QCD78037.1"/>
    <property type="molecule type" value="Genomic_DNA"/>
</dbReference>
<proteinExistence type="predicted"/>
<evidence type="ECO:0000313" key="5">
    <source>
        <dbReference type="Proteomes" id="UP000501690"/>
    </source>
</evidence>
<reference evidence="4 5" key="1">
    <citation type="submission" date="2019-04" db="EMBL/GenBank/DDBJ databases">
        <title>An improved genome assembly and genetic linkage map for asparagus bean, Vigna unguiculata ssp. sesquipedialis.</title>
        <authorList>
            <person name="Xia Q."/>
            <person name="Zhang R."/>
            <person name="Dong Y."/>
        </authorList>
    </citation>
    <scope>NUCLEOTIDE SEQUENCE [LARGE SCALE GENOMIC DNA]</scope>
    <source>
        <tissue evidence="4">Leaf</tissue>
    </source>
</reference>
<dbReference type="Pfam" id="PF05617">
    <property type="entry name" value="Prolamin_like"/>
    <property type="match status" value="1"/>
</dbReference>
<dbReference type="AlphaFoldDB" id="A0A4D6KQS0"/>
<organism evidence="4 5">
    <name type="scientific">Vigna unguiculata</name>
    <name type="common">Cowpea</name>
    <dbReference type="NCBI Taxonomy" id="3917"/>
    <lineage>
        <taxon>Eukaryota</taxon>
        <taxon>Viridiplantae</taxon>
        <taxon>Streptophyta</taxon>
        <taxon>Embryophyta</taxon>
        <taxon>Tracheophyta</taxon>
        <taxon>Spermatophyta</taxon>
        <taxon>Magnoliopsida</taxon>
        <taxon>eudicotyledons</taxon>
        <taxon>Gunneridae</taxon>
        <taxon>Pentapetalae</taxon>
        <taxon>rosids</taxon>
        <taxon>fabids</taxon>
        <taxon>Fabales</taxon>
        <taxon>Fabaceae</taxon>
        <taxon>Papilionoideae</taxon>
        <taxon>50 kb inversion clade</taxon>
        <taxon>NPAAA clade</taxon>
        <taxon>indigoferoid/millettioid clade</taxon>
        <taxon>Phaseoleae</taxon>
        <taxon>Vigna</taxon>
    </lineage>
</organism>
<accession>A0A4D6KQS0</accession>
<evidence type="ECO:0000259" key="3">
    <source>
        <dbReference type="Pfam" id="PF05617"/>
    </source>
</evidence>
<protein>
    <recommendedName>
        <fullName evidence="3">Prolamin-like domain-containing protein</fullName>
    </recommendedName>
</protein>
<keyword evidence="5" id="KW-1185">Reference proteome</keyword>
<evidence type="ECO:0000256" key="1">
    <source>
        <dbReference type="ARBA" id="ARBA00022729"/>
    </source>
</evidence>
<dbReference type="PANTHER" id="PTHR31951:SF22">
    <property type="entry name" value="ECA1 GAMETOGENESIS RELATED FAMILY"/>
    <property type="match status" value="1"/>
</dbReference>